<feature type="domain" description="Ig-like" evidence="6">
    <location>
        <begin position="102"/>
        <end position="184"/>
    </location>
</feature>
<dbReference type="InterPro" id="IPR003598">
    <property type="entry name" value="Ig_sub2"/>
</dbReference>
<keyword evidence="1" id="KW-0732">Signal</keyword>
<dbReference type="PROSITE" id="PS50835">
    <property type="entry name" value="IG_LIKE"/>
    <property type="match status" value="1"/>
</dbReference>
<evidence type="ECO:0000313" key="7">
    <source>
        <dbReference type="EMBL" id="NXY11196.1"/>
    </source>
</evidence>
<dbReference type="InterPro" id="IPR007110">
    <property type="entry name" value="Ig-like_dom"/>
</dbReference>
<evidence type="ECO:0000256" key="2">
    <source>
        <dbReference type="ARBA" id="ARBA00023157"/>
    </source>
</evidence>
<dbReference type="InterPro" id="IPR013783">
    <property type="entry name" value="Ig-like_fold"/>
</dbReference>
<protein>
    <submittedName>
        <fullName evidence="7">HECA2 protein</fullName>
    </submittedName>
</protein>
<feature type="region of interest" description="Disordered" evidence="5">
    <location>
        <begin position="1"/>
        <end position="20"/>
    </location>
</feature>
<feature type="non-terminal residue" evidence="7">
    <location>
        <position position="1"/>
    </location>
</feature>
<evidence type="ECO:0000259" key="6">
    <source>
        <dbReference type="PROSITE" id="PS50835"/>
    </source>
</evidence>
<name>A0A852NBN6_9PASS</name>
<sequence length="189" mass="19773">RAVVGSSLLLPGPGNATHSDSVQWEFRSGRSSPGTLQHRGGARPPATPGPSAGRALLHPSKGSLALENVQERDSGTYRVTVGTGAGKSLEMRLEALQPMSRPRLWASALQARATGKIVCEVAEGRVATLAWKKDGRPLPAGSVSQLSGGRSVLHLRPAQRPDCGSYSCNASNGISWQESSLEVTVEGVT</sequence>
<proteinExistence type="predicted"/>
<dbReference type="InterPro" id="IPR036179">
    <property type="entry name" value="Ig-like_dom_sf"/>
</dbReference>
<dbReference type="AlphaFoldDB" id="A0A852NBN6"/>
<evidence type="ECO:0000313" key="8">
    <source>
        <dbReference type="Proteomes" id="UP000603297"/>
    </source>
</evidence>
<keyword evidence="4" id="KW-0393">Immunoglobulin domain</keyword>
<reference evidence="7" key="1">
    <citation type="submission" date="2020-02" db="EMBL/GenBank/DDBJ databases">
        <title>Bird 10,000 Genomes (B10K) Project - Family phase.</title>
        <authorList>
            <person name="Zhang G."/>
        </authorList>
    </citation>
    <scope>NUCLEOTIDE SEQUENCE</scope>
    <source>
        <strain evidence="7">B10K-IZ-033-77</strain>
    </source>
</reference>
<organism evidence="7 8">
    <name type="scientific">Pteruthius melanotis</name>
    <dbReference type="NCBI Taxonomy" id="357074"/>
    <lineage>
        <taxon>Eukaryota</taxon>
        <taxon>Metazoa</taxon>
        <taxon>Chordata</taxon>
        <taxon>Craniata</taxon>
        <taxon>Vertebrata</taxon>
        <taxon>Euteleostomi</taxon>
        <taxon>Archelosauria</taxon>
        <taxon>Archosauria</taxon>
        <taxon>Dinosauria</taxon>
        <taxon>Saurischia</taxon>
        <taxon>Theropoda</taxon>
        <taxon>Coelurosauria</taxon>
        <taxon>Aves</taxon>
        <taxon>Neognathae</taxon>
        <taxon>Neoaves</taxon>
        <taxon>Telluraves</taxon>
        <taxon>Australaves</taxon>
        <taxon>Passeriformes</taxon>
        <taxon>Sylvioidea</taxon>
        <taxon>Timaliidae</taxon>
        <taxon>Pteruthius</taxon>
    </lineage>
</organism>
<dbReference type="PANTHER" id="PTHR44337:SF20">
    <property type="entry name" value="CARCINOEMBRYONIC ANTIGEN-RELATED CELL ADHESION MOLECULE 5-RELATED"/>
    <property type="match status" value="1"/>
</dbReference>
<gene>
    <name evidence="7" type="primary">Hepacam2_1</name>
    <name evidence="7" type="ORF">PTEMEL_R10419</name>
</gene>
<feature type="non-terminal residue" evidence="7">
    <location>
        <position position="189"/>
    </location>
</feature>
<evidence type="ECO:0000256" key="5">
    <source>
        <dbReference type="SAM" id="MobiDB-lite"/>
    </source>
</evidence>
<dbReference type="InterPro" id="IPR003599">
    <property type="entry name" value="Ig_sub"/>
</dbReference>
<dbReference type="SMART" id="SM00409">
    <property type="entry name" value="IG"/>
    <property type="match status" value="2"/>
</dbReference>
<accession>A0A852NBN6</accession>
<dbReference type="EMBL" id="WEIY01000929">
    <property type="protein sequence ID" value="NXY11196.1"/>
    <property type="molecule type" value="Genomic_DNA"/>
</dbReference>
<dbReference type="PANTHER" id="PTHR44337">
    <property type="entry name" value="CARCINOEMBRYONIC ANTIGEN-RELATED CELL ADHESION MOLECULE 8"/>
    <property type="match status" value="1"/>
</dbReference>
<keyword evidence="3" id="KW-0325">Glycoprotein</keyword>
<dbReference type="CDD" id="cd00096">
    <property type="entry name" value="Ig"/>
    <property type="match status" value="1"/>
</dbReference>
<comment type="caution">
    <text evidence="7">The sequence shown here is derived from an EMBL/GenBank/DDBJ whole genome shotgun (WGS) entry which is preliminary data.</text>
</comment>
<dbReference type="InterPro" id="IPR052598">
    <property type="entry name" value="IgSF_CEA-related"/>
</dbReference>
<evidence type="ECO:0000256" key="1">
    <source>
        <dbReference type="ARBA" id="ARBA00022729"/>
    </source>
</evidence>
<evidence type="ECO:0000256" key="3">
    <source>
        <dbReference type="ARBA" id="ARBA00023180"/>
    </source>
</evidence>
<dbReference type="SUPFAM" id="SSF48726">
    <property type="entry name" value="Immunoglobulin"/>
    <property type="match status" value="2"/>
</dbReference>
<dbReference type="Proteomes" id="UP000603297">
    <property type="component" value="Unassembled WGS sequence"/>
</dbReference>
<keyword evidence="8" id="KW-1185">Reference proteome</keyword>
<dbReference type="OrthoDB" id="6353782at2759"/>
<dbReference type="SMART" id="SM00408">
    <property type="entry name" value="IGc2"/>
    <property type="match status" value="2"/>
</dbReference>
<keyword evidence="2" id="KW-1015">Disulfide bond</keyword>
<dbReference type="Pfam" id="PF13927">
    <property type="entry name" value="Ig_3"/>
    <property type="match status" value="1"/>
</dbReference>
<dbReference type="Gene3D" id="2.60.40.10">
    <property type="entry name" value="Immunoglobulins"/>
    <property type="match status" value="2"/>
</dbReference>
<evidence type="ECO:0000256" key="4">
    <source>
        <dbReference type="ARBA" id="ARBA00023319"/>
    </source>
</evidence>
<feature type="region of interest" description="Disordered" evidence="5">
    <location>
        <begin position="25"/>
        <end position="52"/>
    </location>
</feature>